<dbReference type="PROSITE" id="PS50850">
    <property type="entry name" value="MFS"/>
    <property type="match status" value="1"/>
</dbReference>
<dbReference type="AlphaFoldDB" id="A0AAE0UDM2"/>
<feature type="domain" description="Major facilitator superfamily (MFS) profile" evidence="5">
    <location>
        <begin position="285"/>
        <end position="538"/>
    </location>
</feature>
<evidence type="ECO:0000259" key="5">
    <source>
        <dbReference type="PROSITE" id="PS50850"/>
    </source>
</evidence>
<evidence type="ECO:0000256" key="4">
    <source>
        <dbReference type="SAM" id="Phobius"/>
    </source>
</evidence>
<feature type="compositionally biased region" description="Polar residues" evidence="3">
    <location>
        <begin position="1"/>
        <end position="19"/>
    </location>
</feature>
<evidence type="ECO:0000256" key="3">
    <source>
        <dbReference type="SAM" id="MobiDB-lite"/>
    </source>
</evidence>
<feature type="transmembrane region" description="Helical" evidence="4">
    <location>
        <begin position="410"/>
        <end position="433"/>
    </location>
</feature>
<feature type="transmembrane region" description="Helical" evidence="4">
    <location>
        <begin position="151"/>
        <end position="169"/>
    </location>
</feature>
<feature type="region of interest" description="Disordered" evidence="3">
    <location>
        <begin position="1"/>
        <end position="24"/>
    </location>
</feature>
<dbReference type="PANTHER" id="PTHR11360:SF315">
    <property type="entry name" value="TRANSPORTER MCH2-RELATED"/>
    <property type="match status" value="1"/>
</dbReference>
<comment type="subcellular location">
    <subcellularLocation>
        <location evidence="1">Membrane</location>
        <topology evidence="1">Multi-pass membrane protein</topology>
    </subcellularLocation>
</comment>
<feature type="transmembrane region" description="Helical" evidence="4">
    <location>
        <begin position="351"/>
        <end position="370"/>
    </location>
</feature>
<proteinExistence type="inferred from homology"/>
<evidence type="ECO:0000313" key="6">
    <source>
        <dbReference type="EMBL" id="KAK3400238.1"/>
    </source>
</evidence>
<dbReference type="InterPro" id="IPR020846">
    <property type="entry name" value="MFS_dom"/>
</dbReference>
<keyword evidence="4" id="KW-0812">Transmembrane</keyword>
<organism evidence="6 7">
    <name type="scientific">Sordaria brevicollis</name>
    <dbReference type="NCBI Taxonomy" id="83679"/>
    <lineage>
        <taxon>Eukaryota</taxon>
        <taxon>Fungi</taxon>
        <taxon>Dikarya</taxon>
        <taxon>Ascomycota</taxon>
        <taxon>Pezizomycotina</taxon>
        <taxon>Sordariomycetes</taxon>
        <taxon>Sordariomycetidae</taxon>
        <taxon>Sordariales</taxon>
        <taxon>Sordariaceae</taxon>
        <taxon>Sordaria</taxon>
    </lineage>
</organism>
<dbReference type="Pfam" id="PF07690">
    <property type="entry name" value="MFS_1"/>
    <property type="match status" value="1"/>
</dbReference>
<evidence type="ECO:0000256" key="2">
    <source>
        <dbReference type="ARBA" id="ARBA00006727"/>
    </source>
</evidence>
<feature type="transmembrane region" description="Helical" evidence="4">
    <location>
        <begin position="175"/>
        <end position="196"/>
    </location>
</feature>
<feature type="transmembrane region" description="Helical" evidence="4">
    <location>
        <begin position="78"/>
        <end position="101"/>
    </location>
</feature>
<feature type="compositionally biased region" description="Basic and acidic residues" evidence="3">
    <location>
        <begin position="484"/>
        <end position="494"/>
    </location>
</feature>
<dbReference type="PANTHER" id="PTHR11360">
    <property type="entry name" value="MONOCARBOXYLATE TRANSPORTER"/>
    <property type="match status" value="1"/>
</dbReference>
<comment type="similarity">
    <text evidence="2">Belongs to the major facilitator superfamily. Monocarboxylate porter (TC 2.A.1.13) family.</text>
</comment>
<evidence type="ECO:0000313" key="7">
    <source>
        <dbReference type="Proteomes" id="UP001281003"/>
    </source>
</evidence>
<feature type="transmembrane region" description="Helical" evidence="4">
    <location>
        <begin position="208"/>
        <end position="226"/>
    </location>
</feature>
<protein>
    <submittedName>
        <fullName evidence="6">Major facilitator superfamily domain-containing protein</fullName>
    </submittedName>
</protein>
<gene>
    <name evidence="6" type="ORF">B0T20DRAFT_373701</name>
</gene>
<keyword evidence="4" id="KW-1133">Transmembrane helix</keyword>
<feature type="transmembrane region" description="Helical" evidence="4">
    <location>
        <begin position="319"/>
        <end position="339"/>
    </location>
</feature>
<feature type="transmembrane region" description="Helical" evidence="4">
    <location>
        <begin position="376"/>
        <end position="398"/>
    </location>
</feature>
<name>A0AAE0UDM2_SORBR</name>
<feature type="transmembrane region" description="Helical" evidence="4">
    <location>
        <begin position="286"/>
        <end position="307"/>
    </location>
</feature>
<feature type="region of interest" description="Disordered" evidence="3">
    <location>
        <begin position="37"/>
        <end position="57"/>
    </location>
</feature>
<feature type="transmembrane region" description="Helical" evidence="4">
    <location>
        <begin position="238"/>
        <end position="258"/>
    </location>
</feature>
<dbReference type="Proteomes" id="UP001281003">
    <property type="component" value="Unassembled WGS sequence"/>
</dbReference>
<feature type="region of interest" description="Disordered" evidence="3">
    <location>
        <begin position="477"/>
        <end position="502"/>
    </location>
</feature>
<keyword evidence="7" id="KW-1185">Reference proteome</keyword>
<reference evidence="6" key="1">
    <citation type="journal article" date="2023" name="Mol. Phylogenet. Evol.">
        <title>Genome-scale phylogeny and comparative genomics of the fungal order Sordariales.</title>
        <authorList>
            <person name="Hensen N."/>
            <person name="Bonometti L."/>
            <person name="Westerberg I."/>
            <person name="Brannstrom I.O."/>
            <person name="Guillou S."/>
            <person name="Cros-Aarteil S."/>
            <person name="Calhoun S."/>
            <person name="Haridas S."/>
            <person name="Kuo A."/>
            <person name="Mondo S."/>
            <person name="Pangilinan J."/>
            <person name="Riley R."/>
            <person name="LaButti K."/>
            <person name="Andreopoulos B."/>
            <person name="Lipzen A."/>
            <person name="Chen C."/>
            <person name="Yan M."/>
            <person name="Daum C."/>
            <person name="Ng V."/>
            <person name="Clum A."/>
            <person name="Steindorff A."/>
            <person name="Ohm R.A."/>
            <person name="Martin F."/>
            <person name="Silar P."/>
            <person name="Natvig D.O."/>
            <person name="Lalanne C."/>
            <person name="Gautier V."/>
            <person name="Ament-Velasquez S.L."/>
            <person name="Kruys A."/>
            <person name="Hutchinson M.I."/>
            <person name="Powell A.J."/>
            <person name="Barry K."/>
            <person name="Miller A.N."/>
            <person name="Grigoriev I.V."/>
            <person name="Debuchy R."/>
            <person name="Gladieux P."/>
            <person name="Hiltunen Thoren M."/>
            <person name="Johannesson H."/>
        </authorList>
    </citation>
    <scope>NUCLEOTIDE SEQUENCE</scope>
    <source>
        <strain evidence="6">FGSC 1904</strain>
    </source>
</reference>
<dbReference type="Gene3D" id="1.20.1250.20">
    <property type="entry name" value="MFS general substrate transporter like domains"/>
    <property type="match status" value="2"/>
</dbReference>
<dbReference type="GO" id="GO:0022857">
    <property type="term" value="F:transmembrane transporter activity"/>
    <property type="evidence" value="ECO:0007669"/>
    <property type="project" value="InterPro"/>
</dbReference>
<dbReference type="InterPro" id="IPR050327">
    <property type="entry name" value="Proton-linked_MCT"/>
</dbReference>
<dbReference type="EMBL" id="JAUTDP010000004">
    <property type="protein sequence ID" value="KAK3400238.1"/>
    <property type="molecule type" value="Genomic_DNA"/>
</dbReference>
<keyword evidence="4" id="KW-0472">Membrane</keyword>
<feature type="transmembrane region" description="Helical" evidence="4">
    <location>
        <begin position="121"/>
        <end position="139"/>
    </location>
</feature>
<reference evidence="6" key="2">
    <citation type="submission" date="2023-07" db="EMBL/GenBank/DDBJ databases">
        <authorList>
            <consortium name="Lawrence Berkeley National Laboratory"/>
            <person name="Haridas S."/>
            <person name="Hensen N."/>
            <person name="Bonometti L."/>
            <person name="Westerberg I."/>
            <person name="Brannstrom I.O."/>
            <person name="Guillou S."/>
            <person name="Cros-Aarteil S."/>
            <person name="Calhoun S."/>
            <person name="Kuo A."/>
            <person name="Mondo S."/>
            <person name="Pangilinan J."/>
            <person name="Riley R."/>
            <person name="LaButti K."/>
            <person name="Andreopoulos B."/>
            <person name="Lipzen A."/>
            <person name="Chen C."/>
            <person name="Yanf M."/>
            <person name="Daum C."/>
            <person name="Ng V."/>
            <person name="Clum A."/>
            <person name="Steindorff A."/>
            <person name="Ohm R."/>
            <person name="Martin F."/>
            <person name="Silar P."/>
            <person name="Natvig D."/>
            <person name="Lalanne C."/>
            <person name="Gautier V."/>
            <person name="Ament-velasquez S.L."/>
            <person name="Kruys A."/>
            <person name="Hutchinson M.I."/>
            <person name="Powell A.J."/>
            <person name="Barry K."/>
            <person name="Miller A.N."/>
            <person name="Grigoriev I.V."/>
            <person name="Debuchy R."/>
            <person name="Gladieux P."/>
            <person name="Thoren M.H."/>
            <person name="Johannesson H."/>
        </authorList>
    </citation>
    <scope>NUCLEOTIDE SEQUENCE</scope>
    <source>
        <strain evidence="6">FGSC 1904</strain>
    </source>
</reference>
<sequence length="538" mass="57153">MSSVLFDTTTPAAHAQQNPPHLGPDAIELANRSHHAAFVSGQESDPETLRAAGGTPTPEGIDPATIALVEDIPPDGGYGWVVTAAVFFINVNTWGINSAWGVFMDMYMRESTFPEASEFEYALIGGLSVALALILGPVISAIQKTIGTRYTMLMGSGLVFAGLFAASAASRVWHLFMSVGLAMGFGFGLLYIPAMGLLPPWFSRHRSLAVGIATAGAGGGIAWNLITNKLLHVTSLEWTWRILALVSVACNIICAFLCRERPITFSTAGVSKRRSFNIRDFGRTQVLLILLWGFITEFGYITLWYSLPSYATSIGLTPSQGSIVNALLSLGVGVGRPLVGALSDRFGRINLALLCCSSSAVLCLTLWILARSYVGLIIFALAVGAGGGCFWATVNPILAETVSLAESSAIFGTICFALVIPTTFGEAIALQLVKGGDGVNKFMPGQIFVGCTFLGGTALLMLLRSWQICEIERKAEGSGSGLHTDGHRRSGEETRTEDDLEEGVMASGRSAGVAVLGELRSSAAGMWSPRKLFVARRV</sequence>
<dbReference type="SUPFAM" id="SSF103473">
    <property type="entry name" value="MFS general substrate transporter"/>
    <property type="match status" value="1"/>
</dbReference>
<comment type="caution">
    <text evidence="6">The sequence shown here is derived from an EMBL/GenBank/DDBJ whole genome shotgun (WGS) entry which is preliminary data.</text>
</comment>
<dbReference type="InterPro" id="IPR036259">
    <property type="entry name" value="MFS_trans_sf"/>
</dbReference>
<dbReference type="InterPro" id="IPR011701">
    <property type="entry name" value="MFS"/>
</dbReference>
<feature type="transmembrane region" description="Helical" evidence="4">
    <location>
        <begin position="445"/>
        <end position="463"/>
    </location>
</feature>
<accession>A0AAE0UDM2</accession>
<dbReference type="GO" id="GO:0016020">
    <property type="term" value="C:membrane"/>
    <property type="evidence" value="ECO:0007669"/>
    <property type="project" value="UniProtKB-SubCell"/>
</dbReference>
<evidence type="ECO:0000256" key="1">
    <source>
        <dbReference type="ARBA" id="ARBA00004141"/>
    </source>
</evidence>